<evidence type="ECO:0000256" key="1">
    <source>
        <dbReference type="ARBA" id="ARBA00004604"/>
    </source>
</evidence>
<dbReference type="GO" id="GO:0032040">
    <property type="term" value="C:small-subunit processome"/>
    <property type="evidence" value="ECO:0007669"/>
    <property type="project" value="TreeGrafter"/>
</dbReference>
<sequence>SHQMKVKVLSRNPDDYVRETKLDIQRVPRNYDPALHPFEVPREYTRALNATKLERVFAKPFLASLDGHRDGVNCMAKHTKSLSTLLSGSCDGEVKVWNLTKRECVRTLQAHEGFVRGMVVRFCGNSFFTVGDDKTIKQWKMEAPGYGEEEEPLNTILGKTVFTGLDHHQKEGVFATCGQQVDIWDEQRSSPIRSFTWGVDSFSSVRFNPVEFLIRSRAFLCPQNIFSYPRRTAIQVIMNLRSNTICWNPMEAYYFTCSNEDYNLYTYDMRHLDRPVIVHMDHVSAVLDIDYSPTGKEFVSASFDKTIRIFPRDSGHSREVYHTKRMQHVICIKWSADNKYILSGSDEMNIRMWKANAAEKLGVLSPREREAVNYNQKLKEKFQHHPQIRRISRHRHLPKAIYSQAKELRVMKEARRRKEINVRKHSKPGTVPVVSEKEKHIVTVVK</sequence>
<evidence type="ECO:0000256" key="12">
    <source>
        <dbReference type="ARBA" id="ARBA00032239"/>
    </source>
</evidence>
<keyword evidence="6" id="KW-0698">rRNA processing</keyword>
<dbReference type="Pfam" id="PF00400">
    <property type="entry name" value="WD40"/>
    <property type="match status" value="4"/>
</dbReference>
<dbReference type="GeneTree" id="ENSGT00390000005711"/>
<dbReference type="FunFam" id="2.130.10.10:FF:000132">
    <property type="entry name" value="DDB1- and CUL4-associated factor 13"/>
    <property type="match status" value="1"/>
</dbReference>
<comment type="subcellular location">
    <subcellularLocation>
        <location evidence="1">Nucleus</location>
        <location evidence="1">Nucleolus</location>
    </subcellularLocation>
</comment>
<evidence type="ECO:0000313" key="16">
    <source>
        <dbReference type="Proteomes" id="UP000472263"/>
    </source>
</evidence>
<feature type="domain" description="Sof1-like protein" evidence="14">
    <location>
        <begin position="355"/>
        <end position="441"/>
    </location>
</feature>
<dbReference type="GO" id="GO:0016567">
    <property type="term" value="P:protein ubiquitination"/>
    <property type="evidence" value="ECO:0007669"/>
    <property type="project" value="UniProtKB-UniPathway"/>
</dbReference>
<dbReference type="InterPro" id="IPR001680">
    <property type="entry name" value="WD40_rpt"/>
</dbReference>
<keyword evidence="11" id="KW-0687">Ribonucleoprotein</keyword>
<dbReference type="GO" id="GO:0000462">
    <property type="term" value="P:maturation of SSU-rRNA from tricistronic rRNA transcript (SSU-rRNA, 5.8S rRNA, LSU-rRNA)"/>
    <property type="evidence" value="ECO:0007669"/>
    <property type="project" value="TreeGrafter"/>
</dbReference>
<evidence type="ECO:0000256" key="4">
    <source>
        <dbReference type="ARBA" id="ARBA00021762"/>
    </source>
</evidence>
<dbReference type="FunFam" id="2.130.10.10:FF:000269">
    <property type="entry name" value="DDB1- and CUL4-associated factor 13"/>
    <property type="match status" value="1"/>
</dbReference>
<name>A0A668ABK8_9TELE</name>
<dbReference type="Ensembl" id="ENSMMDT00005046192.1">
    <property type="protein sequence ID" value="ENSMMDP00005045299.1"/>
    <property type="gene ID" value="ENSMMDG00005020741.1"/>
</dbReference>
<protein>
    <recommendedName>
        <fullName evidence="4">DDB1- and CUL4-associated factor 13</fullName>
    </recommendedName>
    <alternativeName>
        <fullName evidence="12">WD repeat and SOF domain-containing protein 1</fullName>
    </alternativeName>
</protein>
<evidence type="ECO:0000256" key="8">
    <source>
        <dbReference type="ARBA" id="ARBA00022737"/>
    </source>
</evidence>
<dbReference type="PROSITE" id="PS50294">
    <property type="entry name" value="WD_REPEATS_REGION"/>
    <property type="match status" value="1"/>
</dbReference>
<feature type="repeat" description="WD" evidence="13">
    <location>
        <begin position="279"/>
        <end position="320"/>
    </location>
</feature>
<reference evidence="15" key="3">
    <citation type="submission" date="2025-09" db="UniProtKB">
        <authorList>
            <consortium name="Ensembl"/>
        </authorList>
    </citation>
    <scope>IDENTIFICATION</scope>
</reference>
<evidence type="ECO:0000256" key="5">
    <source>
        <dbReference type="ARBA" id="ARBA00022517"/>
    </source>
</evidence>
<keyword evidence="10" id="KW-0539">Nucleus</keyword>
<reference evidence="15" key="1">
    <citation type="submission" date="2019-06" db="EMBL/GenBank/DDBJ databases">
        <authorList>
            <consortium name="Wellcome Sanger Institute Data Sharing"/>
        </authorList>
    </citation>
    <scope>NUCLEOTIDE SEQUENCE [LARGE SCALE GENOMIC DNA]</scope>
</reference>
<reference evidence="15" key="2">
    <citation type="submission" date="2025-08" db="UniProtKB">
        <authorList>
            <consortium name="Ensembl"/>
        </authorList>
    </citation>
    <scope>IDENTIFICATION</scope>
</reference>
<dbReference type="UniPathway" id="UPA00143"/>
<dbReference type="Pfam" id="PF04158">
    <property type="entry name" value="Sof1"/>
    <property type="match status" value="1"/>
</dbReference>
<feature type="repeat" description="WD" evidence="13">
    <location>
        <begin position="322"/>
        <end position="363"/>
    </location>
</feature>
<dbReference type="InterPro" id="IPR015943">
    <property type="entry name" value="WD40/YVTN_repeat-like_dom_sf"/>
</dbReference>
<keyword evidence="5" id="KW-0690">Ribosome biogenesis</keyword>
<organism evidence="15 16">
    <name type="scientific">Myripristis murdjan</name>
    <name type="common">pinecone soldierfish</name>
    <dbReference type="NCBI Taxonomy" id="586833"/>
    <lineage>
        <taxon>Eukaryota</taxon>
        <taxon>Metazoa</taxon>
        <taxon>Chordata</taxon>
        <taxon>Craniata</taxon>
        <taxon>Vertebrata</taxon>
        <taxon>Euteleostomi</taxon>
        <taxon>Actinopterygii</taxon>
        <taxon>Neopterygii</taxon>
        <taxon>Teleostei</taxon>
        <taxon>Neoteleostei</taxon>
        <taxon>Acanthomorphata</taxon>
        <taxon>Holocentriformes</taxon>
        <taxon>Holocentridae</taxon>
        <taxon>Myripristis</taxon>
    </lineage>
</organism>
<evidence type="ECO:0000256" key="9">
    <source>
        <dbReference type="ARBA" id="ARBA00022786"/>
    </source>
</evidence>
<dbReference type="AlphaFoldDB" id="A0A668ABK8"/>
<accession>A0A668ABK8</accession>
<evidence type="ECO:0000256" key="2">
    <source>
        <dbReference type="ARBA" id="ARBA00004906"/>
    </source>
</evidence>
<proteinExistence type="inferred from homology"/>
<dbReference type="GO" id="GO:1990756">
    <property type="term" value="F:ubiquitin-like ligase-substrate adaptor activity"/>
    <property type="evidence" value="ECO:0007669"/>
    <property type="project" value="UniProtKB-ARBA"/>
</dbReference>
<dbReference type="SMART" id="SM00320">
    <property type="entry name" value="WD40"/>
    <property type="match status" value="6"/>
</dbReference>
<dbReference type="InterPro" id="IPR007287">
    <property type="entry name" value="Sof1"/>
</dbReference>
<dbReference type="InterPro" id="IPR036322">
    <property type="entry name" value="WD40_repeat_dom_sf"/>
</dbReference>
<dbReference type="Proteomes" id="UP000472263">
    <property type="component" value="Chromosome 16"/>
</dbReference>
<comment type="similarity">
    <text evidence="3">Belongs to the WD repeat DCAF13/WDSOF1 family.</text>
</comment>
<evidence type="ECO:0000256" key="3">
    <source>
        <dbReference type="ARBA" id="ARBA00005649"/>
    </source>
</evidence>
<evidence type="ECO:0000256" key="7">
    <source>
        <dbReference type="ARBA" id="ARBA00022574"/>
    </source>
</evidence>
<dbReference type="PANTHER" id="PTHR22851:SF0">
    <property type="entry name" value="DDB1- AND CUL4-ASSOCIATED FACTOR 13"/>
    <property type="match status" value="1"/>
</dbReference>
<evidence type="ECO:0000313" key="15">
    <source>
        <dbReference type="Ensembl" id="ENSMMDP00005045299.1"/>
    </source>
</evidence>
<dbReference type="PANTHER" id="PTHR22851">
    <property type="entry name" value="U3 SMALL NUCLEOLAR RNA U3 SNORNA ASSOCIATED PROTEIN"/>
    <property type="match status" value="1"/>
</dbReference>
<keyword evidence="9" id="KW-0833">Ubl conjugation pathway</keyword>
<dbReference type="GO" id="GO:0080008">
    <property type="term" value="C:Cul4-RING E3 ubiquitin ligase complex"/>
    <property type="evidence" value="ECO:0007669"/>
    <property type="project" value="UniProtKB-ARBA"/>
</dbReference>
<keyword evidence="8" id="KW-0677">Repeat</keyword>
<dbReference type="Gene3D" id="2.130.10.10">
    <property type="entry name" value="YVTN repeat-like/Quinoprotein amine dehydrogenase"/>
    <property type="match status" value="2"/>
</dbReference>
<keyword evidence="7 13" id="KW-0853">WD repeat</keyword>
<evidence type="ECO:0000256" key="11">
    <source>
        <dbReference type="ARBA" id="ARBA00023274"/>
    </source>
</evidence>
<gene>
    <name evidence="15" type="primary">DCAF13</name>
    <name evidence="15" type="synonym">dcaf13</name>
</gene>
<dbReference type="GO" id="GO:0007292">
    <property type="term" value="P:female gamete generation"/>
    <property type="evidence" value="ECO:0007669"/>
    <property type="project" value="UniProtKB-ARBA"/>
</dbReference>
<dbReference type="SUPFAM" id="SSF50978">
    <property type="entry name" value="WD40 repeat-like"/>
    <property type="match status" value="1"/>
</dbReference>
<dbReference type="PROSITE" id="PS00678">
    <property type="entry name" value="WD_REPEATS_1"/>
    <property type="match status" value="1"/>
</dbReference>
<comment type="pathway">
    <text evidence="2">Protein modification; protein ubiquitination.</text>
</comment>
<dbReference type="InterPro" id="IPR019775">
    <property type="entry name" value="WD40_repeat_CS"/>
</dbReference>
<dbReference type="PROSITE" id="PS50082">
    <property type="entry name" value="WD_REPEATS_2"/>
    <property type="match status" value="3"/>
</dbReference>
<evidence type="ECO:0000256" key="6">
    <source>
        <dbReference type="ARBA" id="ARBA00022552"/>
    </source>
</evidence>
<keyword evidence="16" id="KW-1185">Reference proteome</keyword>
<evidence type="ECO:0000259" key="14">
    <source>
        <dbReference type="Pfam" id="PF04158"/>
    </source>
</evidence>
<feature type="repeat" description="WD" evidence="13">
    <location>
        <begin position="65"/>
        <end position="107"/>
    </location>
</feature>
<evidence type="ECO:0000256" key="10">
    <source>
        <dbReference type="ARBA" id="ARBA00023242"/>
    </source>
</evidence>
<evidence type="ECO:0000256" key="13">
    <source>
        <dbReference type="PROSITE-ProRule" id="PRU00221"/>
    </source>
</evidence>
<dbReference type="InterPro" id="IPR051733">
    <property type="entry name" value="WD_repeat_DCAF13/WDSOF1"/>
</dbReference>